<evidence type="ECO:0000313" key="3">
    <source>
        <dbReference type="Proteomes" id="UP000076852"/>
    </source>
</evidence>
<dbReference type="InterPro" id="IPR015366">
    <property type="entry name" value="S53_propep"/>
</dbReference>
<dbReference type="GO" id="GO:0008236">
    <property type="term" value="F:serine-type peptidase activity"/>
    <property type="evidence" value="ECO:0007669"/>
    <property type="project" value="InterPro"/>
</dbReference>
<feature type="domain" description="Peptidase S53 activation" evidence="1">
    <location>
        <begin position="41"/>
        <end position="185"/>
    </location>
</feature>
<dbReference type="Pfam" id="PF09286">
    <property type="entry name" value="Pro-kuma_activ"/>
    <property type="match status" value="1"/>
</dbReference>
<organism evidence="2 3">
    <name type="scientific">Paraburkholderia phytofirmans OLGA172</name>
    <dbReference type="NCBI Taxonomy" id="1417228"/>
    <lineage>
        <taxon>Bacteria</taxon>
        <taxon>Pseudomonadati</taxon>
        <taxon>Pseudomonadota</taxon>
        <taxon>Betaproteobacteria</taxon>
        <taxon>Burkholderiales</taxon>
        <taxon>Burkholderiaceae</taxon>
        <taxon>Paraburkholderia</taxon>
    </lineage>
</organism>
<dbReference type="SMART" id="SM00944">
    <property type="entry name" value="Pro-kuma_activ"/>
    <property type="match status" value="1"/>
</dbReference>
<reference evidence="2 3" key="1">
    <citation type="journal article" date="2016" name="Gene">
        <title>PacBio SMRT assembly of a complex multi-replicon genome reveals chlorocatechol degradative operon in a region of genome plasticity.</title>
        <authorList>
            <person name="Ricker N."/>
            <person name="Shen S.Y."/>
            <person name="Goordial J."/>
            <person name="Jin S."/>
            <person name="Fulthorpe R.R."/>
        </authorList>
    </citation>
    <scope>NUCLEOTIDE SEQUENCE [LARGE SCALE GENOMIC DNA]</scope>
    <source>
        <strain evidence="2 3">OLGA172</strain>
    </source>
</reference>
<dbReference type="SUPFAM" id="SSF54897">
    <property type="entry name" value="Protease propeptides/inhibitors"/>
    <property type="match status" value="1"/>
</dbReference>
<sequence>MLVALGSTVSESMAQTARQLVAQVIDERQTVELAGNTRPEVNAGGDRGRVEDTLVLEHMQLLLKRPAEREAALVRFIDQLHDSKSPYFHQWLTAEQFRANFGPADADVGVVIDRLSRHGLTVNGVQAGAELDAEWASAAAPGAAVVLASCGDIRTTLGDMDVNCSGTNGCYRPSGNYGVLSTSNSSYSKAYGTGAGWNFATGIGTVNVTNLVNAWPR</sequence>
<dbReference type="AlphaFoldDB" id="A0A160FV79"/>
<evidence type="ECO:0000313" key="2">
    <source>
        <dbReference type="EMBL" id="ANB77229.1"/>
    </source>
</evidence>
<name>A0A160FV79_9BURK</name>
<dbReference type="EMBL" id="CP014579">
    <property type="protein sequence ID" value="ANB77229.1"/>
    <property type="molecule type" value="Genomic_DNA"/>
</dbReference>
<accession>A0A160FV79</accession>
<dbReference type="KEGG" id="buz:AYM40_34610"/>
<evidence type="ECO:0000259" key="1">
    <source>
        <dbReference type="SMART" id="SM00944"/>
    </source>
</evidence>
<keyword evidence="3" id="KW-1185">Reference proteome</keyword>
<proteinExistence type="predicted"/>
<dbReference type="Proteomes" id="UP000076852">
    <property type="component" value="Chromosome 2"/>
</dbReference>
<gene>
    <name evidence="2" type="ORF">AYM40_34610</name>
</gene>
<protein>
    <recommendedName>
        <fullName evidence="1">Peptidase S53 activation domain-containing protein</fullName>
    </recommendedName>
</protein>